<dbReference type="PANTHER" id="PTHR45654:SF9">
    <property type="entry name" value="HOMEOBOX-LEUCINE ZIPPER PROTEIN HDG10-RELATED"/>
    <property type="match status" value="1"/>
</dbReference>
<dbReference type="HOGENOM" id="CLU_1411000_0_0_1"/>
<proteinExistence type="predicted"/>
<evidence type="ECO:0000259" key="1">
    <source>
        <dbReference type="Pfam" id="PF25797"/>
    </source>
</evidence>
<dbReference type="Gramene" id="Solyc09g057510.1.1">
    <property type="protein sequence ID" value="Solyc09g057510.1.1"/>
    <property type="gene ID" value="Solyc09g057510.1"/>
</dbReference>
<dbReference type="InterPro" id="IPR057993">
    <property type="entry name" value="HD-Zip_IV_C"/>
</dbReference>
<dbReference type="EnsemblPlants" id="Solyc09g057510.1.1">
    <property type="protein sequence ID" value="Solyc09g057510.1.1"/>
    <property type="gene ID" value="Solyc09g057510.1"/>
</dbReference>
<dbReference type="STRING" id="4081.K4CTE3"/>
<feature type="domain" description="HD-Zip IV C-terminal" evidence="1">
    <location>
        <begin position="78"/>
        <end position="163"/>
    </location>
</feature>
<protein>
    <recommendedName>
        <fullName evidence="1">HD-Zip IV C-terminal domain-containing protein</fullName>
    </recommendedName>
</protein>
<keyword evidence="3" id="KW-1185">Reference proteome</keyword>
<dbReference type="eggNOG" id="ENOG502QTNV">
    <property type="taxonomic scope" value="Eukaryota"/>
</dbReference>
<dbReference type="InterPro" id="IPR042160">
    <property type="entry name" value="HD-Zip_IV"/>
</dbReference>
<accession>K4CTE3</accession>
<evidence type="ECO:0000313" key="3">
    <source>
        <dbReference type="Proteomes" id="UP000004994"/>
    </source>
</evidence>
<dbReference type="PhylomeDB" id="K4CTE3"/>
<dbReference type="PaxDb" id="4081-Solyc09g057510.1.1"/>
<reference evidence="2" key="1">
    <citation type="journal article" date="2012" name="Nature">
        <title>The tomato genome sequence provides insights into fleshy fruit evolution.</title>
        <authorList>
            <consortium name="Tomato Genome Consortium"/>
        </authorList>
    </citation>
    <scope>NUCLEOTIDE SEQUENCE [LARGE SCALE GENOMIC DNA]</scope>
    <source>
        <strain evidence="2">cv. Heinz 1706</strain>
    </source>
</reference>
<dbReference type="OMA" id="VTWVEDI"/>
<sequence>MVLFNFRLMTSIVTWVEHVQVYEKYQVNHVFRDLLCDREAYGAKRWTVTLQRMCERFNFQMGSTYPNRHDSKGVFHDPEGLKNTIQVSQRMIKSFFEILSMTDNHGDFSISPQLNRGDRISIRKNEETIQPKGFISIATTSLWLPLSFEDVFSFFNDDKTRNQVCVEPLYNNGNCFEFFLFLWGNVVIENIII</sequence>
<dbReference type="Pfam" id="PF25797">
    <property type="entry name" value="PDF2_C"/>
    <property type="match status" value="1"/>
</dbReference>
<dbReference type="Proteomes" id="UP000004994">
    <property type="component" value="Chromosome 9"/>
</dbReference>
<reference evidence="2" key="2">
    <citation type="submission" date="2013-04" db="UniProtKB">
        <authorList>
            <consortium name="EnsemblPlants"/>
        </authorList>
    </citation>
    <scope>IDENTIFICATION</scope>
    <source>
        <strain evidence="2">cv. Heinz 1706</strain>
    </source>
</reference>
<dbReference type="InParanoid" id="K4CTE3"/>
<dbReference type="PANTHER" id="PTHR45654">
    <property type="entry name" value="HOMEOBOX-LEUCINE ZIPPER PROTEIN MERISTEM L1"/>
    <property type="match status" value="1"/>
</dbReference>
<evidence type="ECO:0000313" key="2">
    <source>
        <dbReference type="EnsemblPlants" id="Solyc09g057510.1.1"/>
    </source>
</evidence>
<dbReference type="AlphaFoldDB" id="K4CTE3"/>
<organism evidence="2">
    <name type="scientific">Solanum lycopersicum</name>
    <name type="common">Tomato</name>
    <name type="synonym">Lycopersicon esculentum</name>
    <dbReference type="NCBI Taxonomy" id="4081"/>
    <lineage>
        <taxon>Eukaryota</taxon>
        <taxon>Viridiplantae</taxon>
        <taxon>Streptophyta</taxon>
        <taxon>Embryophyta</taxon>
        <taxon>Tracheophyta</taxon>
        <taxon>Spermatophyta</taxon>
        <taxon>Magnoliopsida</taxon>
        <taxon>eudicotyledons</taxon>
        <taxon>Gunneridae</taxon>
        <taxon>Pentapetalae</taxon>
        <taxon>asterids</taxon>
        <taxon>lamiids</taxon>
        <taxon>Solanales</taxon>
        <taxon>Solanaceae</taxon>
        <taxon>Solanoideae</taxon>
        <taxon>Solaneae</taxon>
        <taxon>Solanum</taxon>
        <taxon>Solanum subgen. Lycopersicon</taxon>
    </lineage>
</organism>
<name>K4CTE3_SOLLC</name>